<keyword evidence="7" id="KW-0808">Transferase</keyword>
<evidence type="ECO:0000256" key="11">
    <source>
        <dbReference type="ARBA" id="ARBA00022989"/>
    </source>
</evidence>
<keyword evidence="10" id="KW-0735">Signal-anchor</keyword>
<accession>A0ABY6JWW3</accession>
<evidence type="ECO:0000256" key="16">
    <source>
        <dbReference type="ARBA" id="ARBA00030723"/>
    </source>
</evidence>
<proteinExistence type="inferred from homology"/>
<dbReference type="InterPro" id="IPR001888">
    <property type="entry name" value="Transposase_1"/>
</dbReference>
<comment type="similarity">
    <text evidence="4">Belongs to the glycosyltransferase 49 family.</text>
</comment>
<dbReference type="InterPro" id="IPR043189">
    <property type="entry name" value="B4GAT1"/>
</dbReference>
<keyword evidence="8 21" id="KW-0812">Transmembrane</keyword>
<keyword evidence="12" id="KW-0333">Golgi apparatus</keyword>
<dbReference type="PANTHER" id="PTHR46420:SF1">
    <property type="entry name" value="BETA-1,4-GLUCURONYLTRANSFERASE 1"/>
    <property type="match status" value="1"/>
</dbReference>
<organism evidence="22 23">
    <name type="scientific">Cordylochernes scorpioides</name>
    <dbReference type="NCBI Taxonomy" id="51811"/>
    <lineage>
        <taxon>Eukaryota</taxon>
        <taxon>Metazoa</taxon>
        <taxon>Ecdysozoa</taxon>
        <taxon>Arthropoda</taxon>
        <taxon>Chelicerata</taxon>
        <taxon>Arachnida</taxon>
        <taxon>Pseudoscorpiones</taxon>
        <taxon>Cheliferoidea</taxon>
        <taxon>Chernetidae</taxon>
        <taxon>Cordylochernes</taxon>
    </lineage>
</organism>
<dbReference type="Gene3D" id="3.30.420.10">
    <property type="entry name" value="Ribonuclease H-like superfamily/Ribonuclease H"/>
    <property type="match status" value="1"/>
</dbReference>
<dbReference type="EMBL" id="CP092863">
    <property type="protein sequence ID" value="UYV60700.1"/>
    <property type="molecule type" value="Genomic_DNA"/>
</dbReference>
<evidence type="ECO:0000256" key="3">
    <source>
        <dbReference type="ARBA" id="ARBA00004922"/>
    </source>
</evidence>
<evidence type="ECO:0000313" key="23">
    <source>
        <dbReference type="Proteomes" id="UP001235939"/>
    </source>
</evidence>
<evidence type="ECO:0000256" key="13">
    <source>
        <dbReference type="ARBA" id="ARBA00023136"/>
    </source>
</evidence>
<dbReference type="Pfam" id="PF01359">
    <property type="entry name" value="Transposase_1"/>
    <property type="match status" value="1"/>
</dbReference>
<dbReference type="PANTHER" id="PTHR46420">
    <property type="entry name" value="BETA-1,4-GLUCURONYLTRANSFERASE 1"/>
    <property type="match status" value="1"/>
</dbReference>
<evidence type="ECO:0000256" key="19">
    <source>
        <dbReference type="ARBA" id="ARBA00033291"/>
    </source>
</evidence>
<comment type="catalytic activity">
    <reaction evidence="20">
        <text>3-O-[beta-D-Xyl-(1-&gt;4)-Rib-ol-P-Rib-ol-P-3-beta-D-GalNAc-(1-&gt;3)-beta-D-GlcNAc-(1-&gt;4)-(O-6-P-alpha-D-Man)]-Thr-[protein] + UDP-alpha-D-glucuronate = 3-O-[beta-D-GlcA-(1-&gt;3)-beta-D-Xyl-(1-&gt;4)-Rib-ol-P-Rib-ol-P-3-beta-D-GalNAc-(1-&gt;3)-beta-D-GlcNAc-(1-&gt;4)-(O-6-P-alpha-D-Man)]-Thr-[protein] + UDP + H(+)</text>
        <dbReference type="Rhea" id="RHEA:46860"/>
        <dbReference type="Rhea" id="RHEA-COMP:15023"/>
        <dbReference type="Rhea" id="RHEA-COMP:17482"/>
        <dbReference type="ChEBI" id="CHEBI:15378"/>
        <dbReference type="ChEBI" id="CHEBI:58052"/>
        <dbReference type="ChEBI" id="CHEBI:58223"/>
        <dbReference type="ChEBI" id="CHEBI:142405"/>
        <dbReference type="ChEBI" id="CHEBI:177336"/>
    </reaction>
</comment>
<comment type="pathway">
    <text evidence="3">Protein modification; protein glycosylation.</text>
</comment>
<evidence type="ECO:0000256" key="9">
    <source>
        <dbReference type="ARBA" id="ARBA00022723"/>
    </source>
</evidence>
<evidence type="ECO:0000256" key="15">
    <source>
        <dbReference type="ARBA" id="ARBA00023211"/>
    </source>
</evidence>
<keyword evidence="15" id="KW-0464">Manganese</keyword>
<keyword evidence="23" id="KW-1185">Reference proteome</keyword>
<protein>
    <recommendedName>
        <fullName evidence="5">Beta-1,4-glucuronyltransferase 1</fullName>
    </recommendedName>
    <alternativeName>
        <fullName evidence="16">I-beta-1,3-N-acetylglucosaminyltransferase</fullName>
    </alternativeName>
    <alternativeName>
        <fullName evidence="19">N-acetyllactosaminide beta-1,3-N-acetylglucosaminyltransferase</fullName>
    </alternativeName>
    <alternativeName>
        <fullName evidence="17">Poly-N-acetyllactosamine extension enzyme</fullName>
    </alternativeName>
    <alternativeName>
        <fullName evidence="18">UDP-GlcNAc:betaGal beta-1,3-N-acetylglucosaminyltransferase 1</fullName>
    </alternativeName>
</protein>
<evidence type="ECO:0000256" key="17">
    <source>
        <dbReference type="ARBA" id="ARBA00032175"/>
    </source>
</evidence>
<dbReference type="Proteomes" id="UP001235939">
    <property type="component" value="Chromosome 01"/>
</dbReference>
<dbReference type="InterPro" id="IPR036397">
    <property type="entry name" value="RNaseH_sf"/>
</dbReference>
<evidence type="ECO:0000256" key="14">
    <source>
        <dbReference type="ARBA" id="ARBA00023180"/>
    </source>
</evidence>
<dbReference type="Pfam" id="PF13896">
    <property type="entry name" value="Glyco_transf_49"/>
    <property type="match status" value="1"/>
</dbReference>
<evidence type="ECO:0000256" key="4">
    <source>
        <dbReference type="ARBA" id="ARBA00008539"/>
    </source>
</evidence>
<keyword evidence="9" id="KW-0479">Metal-binding</keyword>
<evidence type="ECO:0000256" key="18">
    <source>
        <dbReference type="ARBA" id="ARBA00032181"/>
    </source>
</evidence>
<name>A0ABY6JWW3_9ARAC</name>
<evidence type="ECO:0000256" key="2">
    <source>
        <dbReference type="ARBA" id="ARBA00004323"/>
    </source>
</evidence>
<keyword evidence="6" id="KW-0328">Glycosyltransferase</keyword>
<evidence type="ECO:0000256" key="1">
    <source>
        <dbReference type="ARBA" id="ARBA00001936"/>
    </source>
</evidence>
<comment type="subcellular location">
    <subcellularLocation>
        <location evidence="2">Golgi apparatus membrane</location>
        <topology evidence="2">Single-pass type II membrane protein</topology>
    </subcellularLocation>
</comment>
<evidence type="ECO:0000256" key="7">
    <source>
        <dbReference type="ARBA" id="ARBA00022679"/>
    </source>
</evidence>
<evidence type="ECO:0000256" key="8">
    <source>
        <dbReference type="ARBA" id="ARBA00022692"/>
    </source>
</evidence>
<feature type="transmembrane region" description="Helical" evidence="21">
    <location>
        <begin position="54"/>
        <end position="77"/>
    </location>
</feature>
<gene>
    <name evidence="22" type="ORF">LAZ67_1001966</name>
</gene>
<sequence>MQTAAWTDPPQYYIYGQTSRLNLSMEIPGQLIQLSKQNKTRKMARGRLSTLKQFSLTACVGLISLFTLCNIIGIVLLQKHRLALRHDTFLSLPFGDQLRTRRKFISLSSMLHNHSFNFNLSTTIIDSHYGLYRHQSFFLKGLSWEDSVEKTSVTLATQTSIDRLDVLLELAEYWKFPISISVFTPGIEFQIAKIFIAFLRRCSDTILHNTTFHLVFPHQNPPEEDYTIQKVQVFECSQSSDFLRGLLRIRADTFVAWRNRTLFPQNHMRNIARSHVETPYTFLTDIEIIPSHTLTSLLPDFLRDQSTRQCGKCAFVVPTYEIPSVESVPSTKKELLKMVRSKKTQPFHYKVFIYNQFLTNHSLWESLPIPDHMETPYSINYEFYYEPFYIAGNDIPMYDERFIGYGFTRNTQRDPTNFVRRFVTKDETWVHHYTTEIKQQSKQWVEAIGSAPKKAKSIEPARKVMANMFRDAKEILLIDYLEKGRTITGEYHYNFLEQLDVKIREKMPGLWKKNSSFNQICWQWENCGISGTIFDHPPIL</sequence>
<evidence type="ECO:0000256" key="5">
    <source>
        <dbReference type="ARBA" id="ARBA00017962"/>
    </source>
</evidence>
<keyword evidence="14" id="KW-0325">Glycoprotein</keyword>
<evidence type="ECO:0000256" key="21">
    <source>
        <dbReference type="SAM" id="Phobius"/>
    </source>
</evidence>
<evidence type="ECO:0000256" key="10">
    <source>
        <dbReference type="ARBA" id="ARBA00022968"/>
    </source>
</evidence>
<keyword evidence="13 21" id="KW-0472">Membrane</keyword>
<evidence type="ECO:0000313" key="22">
    <source>
        <dbReference type="EMBL" id="UYV60700.1"/>
    </source>
</evidence>
<keyword evidence="11 21" id="KW-1133">Transmembrane helix</keyword>
<evidence type="ECO:0000256" key="12">
    <source>
        <dbReference type="ARBA" id="ARBA00023034"/>
    </source>
</evidence>
<reference evidence="22 23" key="1">
    <citation type="submission" date="2022-01" db="EMBL/GenBank/DDBJ databases">
        <title>A chromosomal length assembly of Cordylochernes scorpioides.</title>
        <authorList>
            <person name="Zeh D."/>
            <person name="Zeh J."/>
        </authorList>
    </citation>
    <scope>NUCLEOTIDE SEQUENCE [LARGE SCALE GENOMIC DNA]</scope>
    <source>
        <strain evidence="22">IN4F17</strain>
        <tissue evidence="22">Whole Body</tissue>
    </source>
</reference>
<comment type="cofactor">
    <cofactor evidence="1">
        <name>Mn(2+)</name>
        <dbReference type="ChEBI" id="CHEBI:29035"/>
    </cofactor>
</comment>
<evidence type="ECO:0000256" key="6">
    <source>
        <dbReference type="ARBA" id="ARBA00022676"/>
    </source>
</evidence>
<evidence type="ECO:0000256" key="20">
    <source>
        <dbReference type="ARBA" id="ARBA00047852"/>
    </source>
</evidence>